<evidence type="ECO:0000313" key="7">
    <source>
        <dbReference type="EMBL" id="GMA88746.1"/>
    </source>
</evidence>
<dbReference type="Pfam" id="PF00120">
    <property type="entry name" value="Gln-synt_C"/>
    <property type="match status" value="1"/>
</dbReference>
<name>A0ABQ6JPZ4_9ACTN</name>
<evidence type="ECO:0000256" key="5">
    <source>
        <dbReference type="SAM" id="MobiDB-lite"/>
    </source>
</evidence>
<gene>
    <name evidence="7" type="ORF">GCM10025868_39960</name>
</gene>
<evidence type="ECO:0000256" key="4">
    <source>
        <dbReference type="RuleBase" id="RU000384"/>
    </source>
</evidence>
<feature type="compositionally biased region" description="Basic residues" evidence="5">
    <location>
        <begin position="158"/>
        <end position="170"/>
    </location>
</feature>
<evidence type="ECO:0000256" key="2">
    <source>
        <dbReference type="ARBA" id="ARBA00022598"/>
    </source>
</evidence>
<accession>A0ABQ6JPZ4</accession>
<dbReference type="Proteomes" id="UP001157017">
    <property type="component" value="Unassembled WGS sequence"/>
</dbReference>
<evidence type="ECO:0000259" key="6">
    <source>
        <dbReference type="PROSITE" id="PS51987"/>
    </source>
</evidence>
<evidence type="ECO:0000256" key="1">
    <source>
        <dbReference type="ARBA" id="ARBA00009897"/>
    </source>
</evidence>
<protein>
    <recommendedName>
        <fullName evidence="6">GS catalytic domain-containing protein</fullName>
    </recommendedName>
</protein>
<comment type="similarity">
    <text evidence="1 3 4">Belongs to the glutamine synthetase family.</text>
</comment>
<sequence length="178" mass="18903">MAKFDEREGNSCHIHMSLRGTDGGTVFDTGDGPTPLFDHFVAGVLATLSELTLLYAPNVNSYKRFAEGSFAPTSVAWGRDNRTCALRVVGHGGGLRLENRLPGGDVNPYLATAAMLAGGLHGIEHEPAARGAVHRQRLHLRQAAGARHAAGRARRVRRVGGRPGGVRRRGGGALPERG</sequence>
<dbReference type="PANTHER" id="PTHR43785">
    <property type="entry name" value="GAMMA-GLUTAMYLPUTRESCINE SYNTHETASE"/>
    <property type="match status" value="1"/>
</dbReference>
<dbReference type="Gene3D" id="3.30.590.10">
    <property type="entry name" value="Glutamine synthetase/guanido kinase, catalytic domain"/>
    <property type="match status" value="1"/>
</dbReference>
<dbReference type="SUPFAM" id="SSF55931">
    <property type="entry name" value="Glutamine synthetase/guanido kinase"/>
    <property type="match status" value="1"/>
</dbReference>
<dbReference type="PANTHER" id="PTHR43785:SF12">
    <property type="entry name" value="TYPE-1 GLUTAMINE SYNTHETASE 2"/>
    <property type="match status" value="1"/>
</dbReference>
<dbReference type="PROSITE" id="PS51987">
    <property type="entry name" value="GS_CATALYTIC"/>
    <property type="match status" value="1"/>
</dbReference>
<proteinExistence type="inferred from homology"/>
<dbReference type="InterPro" id="IPR014746">
    <property type="entry name" value="Gln_synth/guanido_kin_cat_dom"/>
</dbReference>
<keyword evidence="8" id="KW-1185">Reference proteome</keyword>
<comment type="caution">
    <text evidence="7">The sequence shown here is derived from an EMBL/GenBank/DDBJ whole genome shotgun (WGS) entry which is preliminary data.</text>
</comment>
<dbReference type="EMBL" id="BSUZ01000001">
    <property type="protein sequence ID" value="GMA88746.1"/>
    <property type="molecule type" value="Genomic_DNA"/>
</dbReference>
<organism evidence="7 8">
    <name type="scientific">Angustibacter aerolatus</name>
    <dbReference type="NCBI Taxonomy" id="1162965"/>
    <lineage>
        <taxon>Bacteria</taxon>
        <taxon>Bacillati</taxon>
        <taxon>Actinomycetota</taxon>
        <taxon>Actinomycetes</taxon>
        <taxon>Kineosporiales</taxon>
        <taxon>Kineosporiaceae</taxon>
    </lineage>
</organism>
<keyword evidence="2" id="KW-0436">Ligase</keyword>
<dbReference type="SMART" id="SM01230">
    <property type="entry name" value="Gln-synt_C"/>
    <property type="match status" value="1"/>
</dbReference>
<reference evidence="8" key="1">
    <citation type="journal article" date="2019" name="Int. J. Syst. Evol. Microbiol.">
        <title>The Global Catalogue of Microorganisms (GCM) 10K type strain sequencing project: providing services to taxonomists for standard genome sequencing and annotation.</title>
        <authorList>
            <consortium name="The Broad Institute Genomics Platform"/>
            <consortium name="The Broad Institute Genome Sequencing Center for Infectious Disease"/>
            <person name="Wu L."/>
            <person name="Ma J."/>
        </authorList>
    </citation>
    <scope>NUCLEOTIDE SEQUENCE [LARGE SCALE GENOMIC DNA]</scope>
    <source>
        <strain evidence="8">NBRC 108730</strain>
    </source>
</reference>
<dbReference type="InterPro" id="IPR008146">
    <property type="entry name" value="Gln_synth_cat_dom"/>
</dbReference>
<evidence type="ECO:0000256" key="3">
    <source>
        <dbReference type="PROSITE-ProRule" id="PRU01331"/>
    </source>
</evidence>
<evidence type="ECO:0000313" key="8">
    <source>
        <dbReference type="Proteomes" id="UP001157017"/>
    </source>
</evidence>
<feature type="domain" description="GS catalytic" evidence="6">
    <location>
        <begin position="1"/>
        <end position="178"/>
    </location>
</feature>
<feature type="region of interest" description="Disordered" evidence="5">
    <location>
        <begin position="158"/>
        <end position="178"/>
    </location>
</feature>